<feature type="compositionally biased region" description="Low complexity" evidence="3">
    <location>
        <begin position="481"/>
        <end position="498"/>
    </location>
</feature>
<sequence length="740" mass="81198">MLGQEEEGGSFGPAGGGGVNRKAYLRSVSWSDRSPRKPNPRSQSNNKTRLCLPPLMPLSIARRSVEEWPRAGSDDLGIWPQAPTPGSKGPAKQLENLISEQPETEFQFKKDKVAFFEKECSRIMDHVYLGSDAVAKNREILRENGITHVLNCVGSVSPEYFKDELVYKTLWLQDSSSEDITSILYDVFDYFEEVREQGGQVFVHCRQGVSRSTSLVIAYLMWTEKKTFEDAFQFVKAARGVTNPNMGFACQLLLCQKRTLAFLESPNSVLRMYRMAPHSPYDPLHLVPKMLSKPGAEGLDSRGAFVVHVPSAVFVWIGKYCVPVMSDTARAAAFQVIRYEMAQGPVVAIKEGEEPSEFWDALMNQQLLANGCGEVETKEEEMLSVGNDKLSVGSCPGIGERKVDIYDQDFEIFLKALACGVVPPFSLSGTSPETRLPAREGSWGILRQKFARGAVKELIASSKVSCDNSTQPSHGSDFDYPVSPTVSPLPSSSKSGSPNLHVCSPTGNPNSLKDTCKEVELSDPRTDPLSSPTPSCSFSFSSFLVHSPTFSSKSPSLSPSTSDYSCSFTFSPSSSNWSDLSYLSSQSSPSGFESPDPDSATDASLAENDCLRHKGTSPSSEKAFSGNHACFPCKGTNPSIAERRGSNPPPRIISPSVDEAPQVPKQLVRSLSFSLIDLEDSVMKDVECNRSEKEAFYDTEMLDTGNELHSQIEDRDYGTFCLPSSDSTSSDTFLNSRIFR</sequence>
<keyword evidence="2" id="KW-0904">Protein phosphatase</keyword>
<feature type="compositionally biased region" description="Gly residues" evidence="3">
    <location>
        <begin position="9"/>
        <end position="19"/>
    </location>
</feature>
<dbReference type="PANTHER" id="PTHR46381">
    <property type="entry name" value="MKPA PROTEIN"/>
    <property type="match status" value="1"/>
</dbReference>
<dbReference type="STRING" id="1590841.A0A2R6P3F7"/>
<evidence type="ECO:0000259" key="5">
    <source>
        <dbReference type="PROSITE" id="PS50056"/>
    </source>
</evidence>
<dbReference type="Gene3D" id="3.40.20.10">
    <property type="entry name" value="Severin"/>
    <property type="match status" value="1"/>
</dbReference>
<dbReference type="OrthoDB" id="165342at2759"/>
<gene>
    <name evidence="6" type="ORF">CEY00_Acc32790</name>
</gene>
<proteinExistence type="predicted"/>
<dbReference type="InterPro" id="IPR029006">
    <property type="entry name" value="ADF-H/Gelsolin-like_dom_sf"/>
</dbReference>
<dbReference type="Gene3D" id="3.90.190.10">
    <property type="entry name" value="Protein tyrosine phosphatase superfamily"/>
    <property type="match status" value="1"/>
</dbReference>
<dbReference type="SUPFAM" id="SSF55753">
    <property type="entry name" value="Actin depolymerizing proteins"/>
    <property type="match status" value="1"/>
</dbReference>
<evidence type="ECO:0000256" key="1">
    <source>
        <dbReference type="ARBA" id="ARBA00022801"/>
    </source>
</evidence>
<reference evidence="7" key="2">
    <citation type="journal article" date="2018" name="BMC Genomics">
        <title>A manually annotated Actinidia chinensis var. chinensis (kiwifruit) genome highlights the challenges associated with draft genomes and gene prediction in plants.</title>
        <authorList>
            <person name="Pilkington S.M."/>
            <person name="Crowhurst R."/>
            <person name="Hilario E."/>
            <person name="Nardozza S."/>
            <person name="Fraser L."/>
            <person name="Peng Y."/>
            <person name="Gunaseelan K."/>
            <person name="Simpson R."/>
            <person name="Tahir J."/>
            <person name="Deroles S.C."/>
            <person name="Templeton K."/>
            <person name="Luo Z."/>
            <person name="Davy M."/>
            <person name="Cheng C."/>
            <person name="McNeilage M."/>
            <person name="Scaglione D."/>
            <person name="Liu Y."/>
            <person name="Zhang Q."/>
            <person name="Datson P."/>
            <person name="De Silva N."/>
            <person name="Gardiner S.E."/>
            <person name="Bassett H."/>
            <person name="Chagne D."/>
            <person name="McCallum J."/>
            <person name="Dzierzon H."/>
            <person name="Deng C."/>
            <person name="Wang Y.Y."/>
            <person name="Barron L."/>
            <person name="Manako K."/>
            <person name="Bowen J."/>
            <person name="Foster T.M."/>
            <person name="Erridge Z.A."/>
            <person name="Tiffin H."/>
            <person name="Waite C.N."/>
            <person name="Davies K.M."/>
            <person name="Grierson E.P."/>
            <person name="Laing W.A."/>
            <person name="Kirk R."/>
            <person name="Chen X."/>
            <person name="Wood M."/>
            <person name="Montefiori M."/>
            <person name="Brummell D.A."/>
            <person name="Schwinn K.E."/>
            <person name="Catanach A."/>
            <person name="Fullerton C."/>
            <person name="Li D."/>
            <person name="Meiyalaghan S."/>
            <person name="Nieuwenhuizen N."/>
            <person name="Read N."/>
            <person name="Prakash R."/>
            <person name="Hunter D."/>
            <person name="Zhang H."/>
            <person name="McKenzie M."/>
            <person name="Knabel M."/>
            <person name="Harris A."/>
            <person name="Allan A.C."/>
            <person name="Gleave A."/>
            <person name="Chen A."/>
            <person name="Janssen B.J."/>
            <person name="Plunkett B."/>
            <person name="Ampomah-Dwamena C."/>
            <person name="Voogd C."/>
            <person name="Leif D."/>
            <person name="Lafferty D."/>
            <person name="Souleyre E.J.F."/>
            <person name="Varkonyi-Gasic E."/>
            <person name="Gambi F."/>
            <person name="Hanley J."/>
            <person name="Yao J.L."/>
            <person name="Cheung J."/>
            <person name="David K.M."/>
            <person name="Warren B."/>
            <person name="Marsh K."/>
            <person name="Snowden K.C."/>
            <person name="Lin-Wang K."/>
            <person name="Brian L."/>
            <person name="Martinez-Sanchez M."/>
            <person name="Wang M."/>
            <person name="Ileperuma N."/>
            <person name="Macnee N."/>
            <person name="Campin R."/>
            <person name="McAtee P."/>
            <person name="Drummond R.S.M."/>
            <person name="Espley R.V."/>
            <person name="Ireland H.S."/>
            <person name="Wu R."/>
            <person name="Atkinson R.G."/>
            <person name="Karunairetnam S."/>
            <person name="Bulley S."/>
            <person name="Chunkath S."/>
            <person name="Hanley Z."/>
            <person name="Storey R."/>
            <person name="Thrimawithana A.H."/>
            <person name="Thomson S."/>
            <person name="David C."/>
            <person name="Testolin R."/>
            <person name="Huang H."/>
            <person name="Hellens R.P."/>
            <person name="Schaffer R.J."/>
        </authorList>
    </citation>
    <scope>NUCLEOTIDE SEQUENCE [LARGE SCALE GENOMIC DNA]</scope>
    <source>
        <strain evidence="7">cv. Red5</strain>
    </source>
</reference>
<dbReference type="EMBL" id="NKQK01000029">
    <property type="protein sequence ID" value="PSR84812.1"/>
    <property type="molecule type" value="Genomic_DNA"/>
</dbReference>
<dbReference type="GO" id="GO:0004721">
    <property type="term" value="F:phosphoprotein phosphatase activity"/>
    <property type="evidence" value="ECO:0007669"/>
    <property type="project" value="UniProtKB-KW"/>
</dbReference>
<dbReference type="AlphaFoldDB" id="A0A2R6P3F7"/>
<dbReference type="InterPro" id="IPR016130">
    <property type="entry name" value="Tyr_Pase_AS"/>
</dbReference>
<feature type="compositionally biased region" description="Polar residues" evidence="3">
    <location>
        <begin position="465"/>
        <end position="474"/>
    </location>
</feature>
<evidence type="ECO:0000313" key="7">
    <source>
        <dbReference type="Proteomes" id="UP000241394"/>
    </source>
</evidence>
<feature type="region of interest" description="Disordered" evidence="3">
    <location>
        <begin position="465"/>
        <end position="507"/>
    </location>
</feature>
<dbReference type="Gramene" id="PSR84812">
    <property type="protein sequence ID" value="PSR84812"/>
    <property type="gene ID" value="CEY00_Acc32790"/>
</dbReference>
<keyword evidence="1" id="KW-0378">Hydrolase</keyword>
<dbReference type="Proteomes" id="UP000241394">
    <property type="component" value="Chromosome LG29"/>
</dbReference>
<dbReference type="InterPro" id="IPR000340">
    <property type="entry name" value="Dual-sp_phosphatase_cat-dom"/>
</dbReference>
<keyword evidence="7" id="KW-1185">Reference proteome</keyword>
<dbReference type="PROSITE" id="PS50056">
    <property type="entry name" value="TYR_PHOSPHATASE_2"/>
    <property type="match status" value="1"/>
</dbReference>
<evidence type="ECO:0000313" key="6">
    <source>
        <dbReference type="EMBL" id="PSR84812.1"/>
    </source>
</evidence>
<dbReference type="PROSITE" id="PS50054">
    <property type="entry name" value="TYR_PHOSPHATASE_DUAL"/>
    <property type="match status" value="1"/>
</dbReference>
<dbReference type="InterPro" id="IPR000387">
    <property type="entry name" value="Tyr_Pase_dom"/>
</dbReference>
<dbReference type="PANTHER" id="PTHR46381:SF2">
    <property type="entry name" value="MAP KINASE PHOSPHATASE"/>
    <property type="match status" value="1"/>
</dbReference>
<accession>A0A2R6P3F7</accession>
<evidence type="ECO:0000256" key="3">
    <source>
        <dbReference type="SAM" id="MobiDB-lite"/>
    </source>
</evidence>
<evidence type="ECO:0000256" key="2">
    <source>
        <dbReference type="ARBA" id="ARBA00022912"/>
    </source>
</evidence>
<organism evidence="6 7">
    <name type="scientific">Actinidia chinensis var. chinensis</name>
    <name type="common">Chinese soft-hair kiwi</name>
    <dbReference type="NCBI Taxonomy" id="1590841"/>
    <lineage>
        <taxon>Eukaryota</taxon>
        <taxon>Viridiplantae</taxon>
        <taxon>Streptophyta</taxon>
        <taxon>Embryophyta</taxon>
        <taxon>Tracheophyta</taxon>
        <taxon>Spermatophyta</taxon>
        <taxon>Magnoliopsida</taxon>
        <taxon>eudicotyledons</taxon>
        <taxon>Gunneridae</taxon>
        <taxon>Pentapetalae</taxon>
        <taxon>asterids</taxon>
        <taxon>Ericales</taxon>
        <taxon>Actinidiaceae</taxon>
        <taxon>Actinidia</taxon>
    </lineage>
</organism>
<dbReference type="InterPro" id="IPR020422">
    <property type="entry name" value="TYR_PHOSPHATASE_DUAL_dom"/>
</dbReference>
<dbReference type="SMART" id="SM00195">
    <property type="entry name" value="DSPc"/>
    <property type="match status" value="1"/>
</dbReference>
<reference evidence="6 7" key="1">
    <citation type="submission" date="2017-07" db="EMBL/GenBank/DDBJ databases">
        <title>An improved, manually edited Actinidia chinensis var. chinensis (kiwifruit) genome highlights the challenges associated with draft genomes and gene prediction in plants.</title>
        <authorList>
            <person name="Pilkington S."/>
            <person name="Crowhurst R."/>
            <person name="Hilario E."/>
            <person name="Nardozza S."/>
            <person name="Fraser L."/>
            <person name="Peng Y."/>
            <person name="Gunaseelan K."/>
            <person name="Simpson R."/>
            <person name="Tahir J."/>
            <person name="Deroles S."/>
            <person name="Templeton K."/>
            <person name="Luo Z."/>
            <person name="Davy M."/>
            <person name="Cheng C."/>
            <person name="Mcneilage M."/>
            <person name="Scaglione D."/>
            <person name="Liu Y."/>
            <person name="Zhang Q."/>
            <person name="Datson P."/>
            <person name="De Silva N."/>
            <person name="Gardiner S."/>
            <person name="Bassett H."/>
            <person name="Chagne D."/>
            <person name="Mccallum J."/>
            <person name="Dzierzon H."/>
            <person name="Deng C."/>
            <person name="Wang Y.-Y."/>
            <person name="Barron N."/>
            <person name="Manako K."/>
            <person name="Bowen J."/>
            <person name="Foster T."/>
            <person name="Erridge Z."/>
            <person name="Tiffin H."/>
            <person name="Waite C."/>
            <person name="Davies K."/>
            <person name="Grierson E."/>
            <person name="Laing W."/>
            <person name="Kirk R."/>
            <person name="Chen X."/>
            <person name="Wood M."/>
            <person name="Montefiori M."/>
            <person name="Brummell D."/>
            <person name="Schwinn K."/>
            <person name="Catanach A."/>
            <person name="Fullerton C."/>
            <person name="Li D."/>
            <person name="Meiyalaghan S."/>
            <person name="Nieuwenhuizen N."/>
            <person name="Read N."/>
            <person name="Prakash R."/>
            <person name="Hunter D."/>
            <person name="Zhang H."/>
            <person name="Mckenzie M."/>
            <person name="Knabel M."/>
            <person name="Harris A."/>
            <person name="Allan A."/>
            <person name="Chen A."/>
            <person name="Janssen B."/>
            <person name="Plunkett B."/>
            <person name="Dwamena C."/>
            <person name="Voogd C."/>
            <person name="Leif D."/>
            <person name="Lafferty D."/>
            <person name="Souleyre E."/>
            <person name="Varkonyi-Gasic E."/>
            <person name="Gambi F."/>
            <person name="Hanley J."/>
            <person name="Yao J.-L."/>
            <person name="Cheung J."/>
            <person name="David K."/>
            <person name="Warren B."/>
            <person name="Marsh K."/>
            <person name="Snowden K."/>
            <person name="Lin-Wang K."/>
            <person name="Brian L."/>
            <person name="Martinez-Sanchez M."/>
            <person name="Wang M."/>
            <person name="Ileperuma N."/>
            <person name="Macnee N."/>
            <person name="Campin R."/>
            <person name="Mcatee P."/>
            <person name="Drummond R."/>
            <person name="Espley R."/>
            <person name="Ireland H."/>
            <person name="Wu R."/>
            <person name="Atkinson R."/>
            <person name="Karunairetnam S."/>
            <person name="Bulley S."/>
            <person name="Chunkath S."/>
            <person name="Hanley Z."/>
            <person name="Storey R."/>
            <person name="Thrimawithana A."/>
            <person name="Thomson S."/>
            <person name="David C."/>
            <person name="Testolin R."/>
        </authorList>
    </citation>
    <scope>NUCLEOTIDE SEQUENCE [LARGE SCALE GENOMIC DNA]</scope>
    <source>
        <strain evidence="7">cv. Red5</strain>
        <tissue evidence="6">Young leaf</tissue>
    </source>
</reference>
<dbReference type="PROSITE" id="PS00383">
    <property type="entry name" value="TYR_PHOSPHATASE_1"/>
    <property type="match status" value="1"/>
</dbReference>
<dbReference type="SUPFAM" id="SSF52799">
    <property type="entry name" value="(Phosphotyrosine protein) phosphatases II"/>
    <property type="match status" value="1"/>
</dbReference>
<protein>
    <submittedName>
        <fullName evidence="6">Protein-tyrosine-phosphatase</fullName>
    </submittedName>
</protein>
<name>A0A2R6P3F7_ACTCC</name>
<evidence type="ECO:0000259" key="4">
    <source>
        <dbReference type="PROSITE" id="PS50054"/>
    </source>
</evidence>
<feature type="region of interest" description="Disordered" evidence="3">
    <location>
        <begin position="1"/>
        <end position="51"/>
    </location>
</feature>
<dbReference type="CDD" id="cd14498">
    <property type="entry name" value="DSP"/>
    <property type="match status" value="1"/>
</dbReference>
<dbReference type="Pfam" id="PF00782">
    <property type="entry name" value="DSPc"/>
    <property type="match status" value="1"/>
</dbReference>
<dbReference type="InParanoid" id="A0A2R6P3F7"/>
<feature type="region of interest" description="Disordered" evidence="3">
    <location>
        <begin position="72"/>
        <end position="91"/>
    </location>
</feature>
<feature type="domain" description="Tyrosine-protein phosphatase" evidence="4">
    <location>
        <begin position="119"/>
        <end position="261"/>
    </location>
</feature>
<dbReference type="OMA" id="EYSECHA"/>
<dbReference type="InterPro" id="IPR029021">
    <property type="entry name" value="Prot-tyrosine_phosphatase-like"/>
</dbReference>
<comment type="caution">
    <text evidence="6">The sequence shown here is derived from an EMBL/GenBank/DDBJ whole genome shotgun (WGS) entry which is preliminary data.</text>
</comment>
<feature type="domain" description="Tyrosine specific protein phosphatases" evidence="5">
    <location>
        <begin position="178"/>
        <end position="239"/>
    </location>
</feature>